<proteinExistence type="predicted"/>
<evidence type="ECO:0000313" key="1">
    <source>
        <dbReference type="EMBL" id="KAJ8128015.1"/>
    </source>
</evidence>
<gene>
    <name evidence="1" type="ORF">O1611_g5622</name>
</gene>
<accession>A0ACC2JKH1</accession>
<dbReference type="EMBL" id="JAPUUL010001215">
    <property type="protein sequence ID" value="KAJ8128015.1"/>
    <property type="molecule type" value="Genomic_DNA"/>
</dbReference>
<comment type="caution">
    <text evidence="1">The sequence shown here is derived from an EMBL/GenBank/DDBJ whole genome shotgun (WGS) entry which is preliminary data.</text>
</comment>
<dbReference type="Proteomes" id="UP001153332">
    <property type="component" value="Unassembled WGS sequence"/>
</dbReference>
<evidence type="ECO:0000313" key="2">
    <source>
        <dbReference type="Proteomes" id="UP001153332"/>
    </source>
</evidence>
<keyword evidence="2" id="KW-1185">Reference proteome</keyword>
<name>A0ACC2JKH1_9PEZI</name>
<reference evidence="1" key="1">
    <citation type="submission" date="2022-12" db="EMBL/GenBank/DDBJ databases">
        <title>Genome Sequence of Lasiodiplodia mahajangana.</title>
        <authorList>
            <person name="Buettner E."/>
        </authorList>
    </citation>
    <scope>NUCLEOTIDE SEQUENCE</scope>
    <source>
        <strain evidence="1">VT137</strain>
    </source>
</reference>
<sequence length="269" mass="29470">MSQQMQQSFRTHPSVMSEVLPRIAENDATAELGILQLDVLSADSIADAVGSVTKETDGRLDILINNSGQNLVMPALDTTIEQGRKLFDLNFFAPLAMMQAFIPLLVKARGCVVNQSSAAGVMSMPFLSIYNGSKAAMIMASDIWRRELEPLGVRTITLITTSVKTPAFENVTMPRIPETSYYYTIRDYLYRLGDGQLQEGAPDPLTYGRSVVKAIEAGRVGDIWVGKDATMNHWSWKLLPKSVFDSVLDGFLKASGELVKVSEALKTSG</sequence>
<protein>
    <submittedName>
        <fullName evidence="1">Uncharacterized protein</fullName>
    </submittedName>
</protein>
<organism evidence="1 2">
    <name type="scientific">Lasiodiplodia mahajangana</name>
    <dbReference type="NCBI Taxonomy" id="1108764"/>
    <lineage>
        <taxon>Eukaryota</taxon>
        <taxon>Fungi</taxon>
        <taxon>Dikarya</taxon>
        <taxon>Ascomycota</taxon>
        <taxon>Pezizomycotina</taxon>
        <taxon>Dothideomycetes</taxon>
        <taxon>Dothideomycetes incertae sedis</taxon>
        <taxon>Botryosphaeriales</taxon>
        <taxon>Botryosphaeriaceae</taxon>
        <taxon>Lasiodiplodia</taxon>
    </lineage>
</organism>